<comment type="function">
    <text evidence="7">Part of the ABC transporter complex PotABCD involved in spermidine/putrescine import. Responsible for energy coupling to the transport system.</text>
</comment>
<dbReference type="PROSITE" id="PS50893">
    <property type="entry name" value="ABC_TRANSPORTER_2"/>
    <property type="match status" value="1"/>
</dbReference>
<evidence type="ECO:0000256" key="4">
    <source>
        <dbReference type="ARBA" id="ARBA00022840"/>
    </source>
</evidence>
<comment type="caution">
    <text evidence="9">The sequence shown here is derived from an EMBL/GenBank/DDBJ whole genome shotgun (WGS) entry which is preliminary data.</text>
</comment>
<dbReference type="InterPro" id="IPR003439">
    <property type="entry name" value="ABC_transporter-like_ATP-bd"/>
</dbReference>
<comment type="subunit">
    <text evidence="7">The complex is composed of two ATP-binding proteins (PotA), two transmembrane proteins (PotB and PotC) and a solute-binding protein (PotD).</text>
</comment>
<evidence type="ECO:0000256" key="1">
    <source>
        <dbReference type="ARBA" id="ARBA00022448"/>
    </source>
</evidence>
<dbReference type="Pfam" id="PF08402">
    <property type="entry name" value="TOBE_2"/>
    <property type="match status" value="1"/>
</dbReference>
<dbReference type="EMBL" id="JBHTBD010000002">
    <property type="protein sequence ID" value="MFC7294817.1"/>
    <property type="molecule type" value="Genomic_DNA"/>
</dbReference>
<evidence type="ECO:0000256" key="5">
    <source>
        <dbReference type="ARBA" id="ARBA00022967"/>
    </source>
</evidence>
<dbReference type="EC" id="7.6.2.11" evidence="7"/>
<dbReference type="InterPro" id="IPR005893">
    <property type="entry name" value="PotA-like"/>
</dbReference>
<dbReference type="NCBIfam" id="TIGR01187">
    <property type="entry name" value="potA"/>
    <property type="match status" value="1"/>
</dbReference>
<evidence type="ECO:0000256" key="3">
    <source>
        <dbReference type="ARBA" id="ARBA00022741"/>
    </source>
</evidence>
<dbReference type="PANTHER" id="PTHR42781">
    <property type="entry name" value="SPERMIDINE/PUTRESCINE IMPORT ATP-BINDING PROTEIN POTA"/>
    <property type="match status" value="1"/>
</dbReference>
<protein>
    <recommendedName>
        <fullName evidence="7">Spermidine/putrescine import ATP-binding protein PotA</fullName>
        <ecNumber evidence="7">7.6.2.11</ecNumber>
    </recommendedName>
</protein>
<feature type="domain" description="ABC transporter" evidence="8">
    <location>
        <begin position="6"/>
        <end position="236"/>
    </location>
</feature>
<dbReference type="Pfam" id="PF00005">
    <property type="entry name" value="ABC_tran"/>
    <property type="match status" value="1"/>
</dbReference>
<keyword evidence="2 7" id="KW-1003">Cell membrane</keyword>
<dbReference type="SUPFAM" id="SSF52540">
    <property type="entry name" value="P-loop containing nucleoside triphosphate hydrolases"/>
    <property type="match status" value="1"/>
</dbReference>
<comment type="similarity">
    <text evidence="7">Belongs to the ABC transporter superfamily. Spermidine/putrescine importer (TC 3.A.1.11.1) family.</text>
</comment>
<evidence type="ECO:0000313" key="10">
    <source>
        <dbReference type="Proteomes" id="UP001596506"/>
    </source>
</evidence>
<dbReference type="PROSITE" id="PS00211">
    <property type="entry name" value="ABC_TRANSPORTER_1"/>
    <property type="match status" value="1"/>
</dbReference>
<dbReference type="Proteomes" id="UP001596506">
    <property type="component" value="Unassembled WGS sequence"/>
</dbReference>
<dbReference type="Gene3D" id="3.40.50.300">
    <property type="entry name" value="P-loop containing nucleotide triphosphate hydrolases"/>
    <property type="match status" value="1"/>
</dbReference>
<dbReference type="InterPro" id="IPR017871">
    <property type="entry name" value="ABC_transporter-like_CS"/>
</dbReference>
<gene>
    <name evidence="7 9" type="primary">potA</name>
    <name evidence="9" type="ORF">ACFQQA_08770</name>
</gene>
<dbReference type="InterPro" id="IPR003593">
    <property type="entry name" value="AAA+_ATPase"/>
</dbReference>
<dbReference type="GO" id="GO:0005524">
    <property type="term" value="F:ATP binding"/>
    <property type="evidence" value="ECO:0007669"/>
    <property type="project" value="UniProtKB-KW"/>
</dbReference>
<dbReference type="InterPro" id="IPR027417">
    <property type="entry name" value="P-loop_NTPase"/>
</dbReference>
<evidence type="ECO:0000313" key="9">
    <source>
        <dbReference type="EMBL" id="MFC7294817.1"/>
    </source>
</evidence>
<keyword evidence="10" id="KW-1185">Reference proteome</keyword>
<evidence type="ECO:0000256" key="2">
    <source>
        <dbReference type="ARBA" id="ARBA00022475"/>
    </source>
</evidence>
<evidence type="ECO:0000256" key="7">
    <source>
        <dbReference type="RuleBase" id="RU364083"/>
    </source>
</evidence>
<dbReference type="NCBIfam" id="NF006987">
    <property type="entry name" value="PRK09452.1"/>
    <property type="match status" value="1"/>
</dbReference>
<reference evidence="10" key="1">
    <citation type="journal article" date="2019" name="Int. J. Syst. Evol. Microbiol.">
        <title>The Global Catalogue of Microorganisms (GCM) 10K type strain sequencing project: providing services to taxonomists for standard genome sequencing and annotation.</title>
        <authorList>
            <consortium name="The Broad Institute Genomics Platform"/>
            <consortium name="The Broad Institute Genome Sequencing Center for Infectious Disease"/>
            <person name="Wu L."/>
            <person name="Ma J."/>
        </authorList>
    </citation>
    <scope>NUCLEOTIDE SEQUENCE [LARGE SCALE GENOMIC DNA]</scope>
    <source>
        <strain evidence="10">CCUG 60559</strain>
    </source>
</reference>
<evidence type="ECO:0000259" key="8">
    <source>
        <dbReference type="PROSITE" id="PS50893"/>
    </source>
</evidence>
<dbReference type="SMART" id="SM00382">
    <property type="entry name" value="AAA"/>
    <property type="match status" value="1"/>
</dbReference>
<keyword evidence="4 7" id="KW-0067">ATP-binding</keyword>
<dbReference type="InterPro" id="IPR013611">
    <property type="entry name" value="Transp-assoc_OB_typ2"/>
</dbReference>
<dbReference type="CDD" id="cd03300">
    <property type="entry name" value="ABC_PotA_N"/>
    <property type="match status" value="1"/>
</dbReference>
<sequence>MTKTLLSLSGISKQFDGKTVLDELSLKIDDGEFITLLGPSGCGKTTLLRMMAGFELPDRGTVTLSGMDITQTPPESRPLNTVFQNYALFPHMSVFDNVAYGLKMEKRPKAEIRERVEEALAMVQLEDFARRKPHQLSGGQQQRVAIARAVVKRPKMLLLDEPLSALDYKLRRTMQVELKRLQRELGITFVFVTHDQEEALSMSDRIVVLKDGYIQQLGTPREVYERPANVFTARFVGQTNFFPGRVTAIAGERISVDVFGLNRELSMPSFRVTMNQPLHVLLRPEDIRVLAPDDTEGVAGKIVERNYKGSTLDSVIELEDGSQVMASEFFDEDDPTFDYSIGERVRVSWVDGWEWLLAEEGDEPLTDEEELAADDAEH</sequence>
<dbReference type="InterPro" id="IPR050093">
    <property type="entry name" value="ABC_SmlMolc_Importer"/>
</dbReference>
<keyword evidence="3 7" id="KW-0547">Nucleotide-binding</keyword>
<keyword evidence="1 7" id="KW-0813">Transport</keyword>
<organism evidence="9 10">
    <name type="scientific">Marinobacter aromaticivorans</name>
    <dbReference type="NCBI Taxonomy" id="1494078"/>
    <lineage>
        <taxon>Bacteria</taxon>
        <taxon>Pseudomonadati</taxon>
        <taxon>Pseudomonadota</taxon>
        <taxon>Gammaproteobacteria</taxon>
        <taxon>Pseudomonadales</taxon>
        <taxon>Marinobacteraceae</taxon>
        <taxon>Marinobacter</taxon>
    </lineage>
</organism>
<dbReference type="InterPro" id="IPR008995">
    <property type="entry name" value="Mo/tungstate-bd_C_term_dom"/>
</dbReference>
<name>A0ABW2IUM0_9GAMM</name>
<comment type="catalytic activity">
    <reaction evidence="7">
        <text>ATP + H2O + polyamine-[polyamine-binding protein]Side 1 = ADP + phosphate + polyamineSide 2 + [polyamine-binding protein]Side 1.</text>
        <dbReference type="EC" id="7.6.2.11"/>
    </reaction>
</comment>
<dbReference type="Gene3D" id="2.40.50.100">
    <property type="match status" value="1"/>
</dbReference>
<dbReference type="SUPFAM" id="SSF50331">
    <property type="entry name" value="MOP-like"/>
    <property type="match status" value="1"/>
</dbReference>
<dbReference type="InterPro" id="IPR017879">
    <property type="entry name" value="PotA_ATP-bd"/>
</dbReference>
<proteinExistence type="inferred from homology"/>
<accession>A0ABW2IUM0</accession>
<dbReference type="RefSeq" id="WP_100687372.1">
    <property type="nucleotide sequence ID" value="NZ_JBHTBD010000002.1"/>
</dbReference>
<keyword evidence="5 7" id="KW-1278">Translocase</keyword>
<keyword evidence="6 7" id="KW-0472">Membrane</keyword>
<dbReference type="PANTHER" id="PTHR42781:SF4">
    <property type="entry name" value="SPERMIDINE_PUTRESCINE IMPORT ATP-BINDING PROTEIN POTA"/>
    <property type="match status" value="1"/>
</dbReference>
<evidence type="ECO:0000256" key="6">
    <source>
        <dbReference type="ARBA" id="ARBA00023136"/>
    </source>
</evidence>